<reference evidence="11 12" key="1">
    <citation type="submission" date="2017-08" db="EMBL/GenBank/DDBJ databases">
        <title>Infants hospitalized years apart are colonized by the same room-sourced microbial strains.</title>
        <authorList>
            <person name="Brooks B."/>
            <person name="Olm M.R."/>
            <person name="Firek B.A."/>
            <person name="Baker R."/>
            <person name="Thomas B.C."/>
            <person name="Morowitz M.J."/>
            <person name="Banfield J.F."/>
        </authorList>
    </citation>
    <scope>NUCLEOTIDE SEQUENCE [LARGE SCALE GENOMIC DNA]</scope>
    <source>
        <strain evidence="11">S2_006_000_R2_64</strain>
    </source>
</reference>
<comment type="subcellular location">
    <subcellularLocation>
        <location evidence="2">Cytoplasm</location>
    </subcellularLocation>
</comment>
<evidence type="ECO:0000256" key="8">
    <source>
        <dbReference type="ARBA" id="ARBA00022679"/>
    </source>
</evidence>
<dbReference type="InterPro" id="IPR000836">
    <property type="entry name" value="PRTase_dom"/>
</dbReference>
<name>A0A2W5FQF5_9BACT</name>
<dbReference type="GO" id="GO:0006166">
    <property type="term" value="P:purine ribonucleoside salvage"/>
    <property type="evidence" value="ECO:0007669"/>
    <property type="project" value="UniProtKB-KW"/>
</dbReference>
<dbReference type="PANTHER" id="PTHR32315:SF3">
    <property type="entry name" value="ADENINE PHOSPHORIBOSYLTRANSFERASE"/>
    <property type="match status" value="1"/>
</dbReference>
<dbReference type="GO" id="GO:0044209">
    <property type="term" value="P:AMP salvage"/>
    <property type="evidence" value="ECO:0007669"/>
    <property type="project" value="TreeGrafter"/>
</dbReference>
<dbReference type="GO" id="GO:0003999">
    <property type="term" value="F:adenine phosphoribosyltransferase activity"/>
    <property type="evidence" value="ECO:0007669"/>
    <property type="project" value="UniProtKB-EC"/>
</dbReference>
<evidence type="ECO:0000313" key="12">
    <source>
        <dbReference type="Proteomes" id="UP000249739"/>
    </source>
</evidence>
<feature type="domain" description="Phosphoribosyltransferase" evidence="10">
    <location>
        <begin position="44"/>
        <end position="139"/>
    </location>
</feature>
<evidence type="ECO:0000256" key="9">
    <source>
        <dbReference type="ARBA" id="ARBA00022726"/>
    </source>
</evidence>
<dbReference type="InterPro" id="IPR050054">
    <property type="entry name" value="UPRTase/APRTase"/>
</dbReference>
<keyword evidence="6" id="KW-0963">Cytoplasm</keyword>
<organism evidence="11 12">
    <name type="scientific">Micavibrio aeruginosavorus</name>
    <dbReference type="NCBI Taxonomy" id="349221"/>
    <lineage>
        <taxon>Bacteria</taxon>
        <taxon>Pseudomonadati</taxon>
        <taxon>Bdellovibrionota</taxon>
        <taxon>Bdellovibrionia</taxon>
        <taxon>Bdellovibrionales</taxon>
        <taxon>Pseudobdellovibrionaceae</taxon>
        <taxon>Micavibrio</taxon>
    </lineage>
</organism>
<dbReference type="GO" id="GO:0016208">
    <property type="term" value="F:AMP binding"/>
    <property type="evidence" value="ECO:0007669"/>
    <property type="project" value="TreeGrafter"/>
</dbReference>
<keyword evidence="9" id="KW-0660">Purine salvage</keyword>
<evidence type="ECO:0000256" key="3">
    <source>
        <dbReference type="ARBA" id="ARBA00004659"/>
    </source>
</evidence>
<dbReference type="GO" id="GO:0006168">
    <property type="term" value="P:adenine salvage"/>
    <property type="evidence" value="ECO:0007669"/>
    <property type="project" value="TreeGrafter"/>
</dbReference>
<keyword evidence="8 11" id="KW-0808">Transferase</keyword>
<comment type="catalytic activity">
    <reaction evidence="1">
        <text>AMP + diphosphate = 5-phospho-alpha-D-ribose 1-diphosphate + adenine</text>
        <dbReference type="Rhea" id="RHEA:16609"/>
        <dbReference type="ChEBI" id="CHEBI:16708"/>
        <dbReference type="ChEBI" id="CHEBI:33019"/>
        <dbReference type="ChEBI" id="CHEBI:58017"/>
        <dbReference type="ChEBI" id="CHEBI:456215"/>
        <dbReference type="EC" id="2.4.2.7"/>
    </reaction>
</comment>
<evidence type="ECO:0000256" key="6">
    <source>
        <dbReference type="ARBA" id="ARBA00022490"/>
    </source>
</evidence>
<protein>
    <recommendedName>
        <fullName evidence="5">adenine phosphoribosyltransferase</fullName>
        <ecNumber evidence="5">2.4.2.7</ecNumber>
    </recommendedName>
</protein>
<comment type="caution">
    <text evidence="11">The sequence shown here is derived from an EMBL/GenBank/DDBJ whole genome shotgun (WGS) entry which is preliminary data.</text>
</comment>
<dbReference type="AlphaFoldDB" id="A0A2W5FQF5"/>
<dbReference type="Proteomes" id="UP000249739">
    <property type="component" value="Unassembled WGS sequence"/>
</dbReference>
<proteinExistence type="inferred from homology"/>
<dbReference type="EC" id="2.4.2.7" evidence="5"/>
<dbReference type="GO" id="GO:0005737">
    <property type="term" value="C:cytoplasm"/>
    <property type="evidence" value="ECO:0007669"/>
    <property type="project" value="UniProtKB-SubCell"/>
</dbReference>
<evidence type="ECO:0000256" key="2">
    <source>
        <dbReference type="ARBA" id="ARBA00004496"/>
    </source>
</evidence>
<evidence type="ECO:0000313" key="11">
    <source>
        <dbReference type="EMBL" id="PZP56040.1"/>
    </source>
</evidence>
<dbReference type="PANTHER" id="PTHR32315">
    <property type="entry name" value="ADENINE PHOSPHORIBOSYLTRANSFERASE"/>
    <property type="match status" value="1"/>
</dbReference>
<evidence type="ECO:0000256" key="5">
    <source>
        <dbReference type="ARBA" id="ARBA00011893"/>
    </source>
</evidence>
<evidence type="ECO:0000256" key="1">
    <source>
        <dbReference type="ARBA" id="ARBA00000868"/>
    </source>
</evidence>
<dbReference type="Pfam" id="PF00156">
    <property type="entry name" value="Pribosyltran"/>
    <property type="match status" value="1"/>
</dbReference>
<comment type="similarity">
    <text evidence="4">Belongs to the purine/pyrimidine phosphoribosyltransferase family.</text>
</comment>
<dbReference type="InterPro" id="IPR029057">
    <property type="entry name" value="PRTase-like"/>
</dbReference>
<dbReference type="CDD" id="cd06223">
    <property type="entry name" value="PRTases_typeI"/>
    <property type="match status" value="1"/>
</dbReference>
<gene>
    <name evidence="11" type="ORF">DI586_04915</name>
</gene>
<sequence>MHPLAAHIRNVPDFPIKGVMFRDISPLLEGYFGDTIAALGGLLSEEEMKNVDLFAGVDARGFIFASALADRYGKNFKMIRKAGKIPPPFSEMAYSTEYSTSGMQVMHGQGRIVIVDDVLATGGTMTASANLCQQAGYEVKALLSFIDLPFVHKNSYQWNGLKVRSVVTYATPDA</sequence>
<evidence type="ECO:0000256" key="4">
    <source>
        <dbReference type="ARBA" id="ARBA00008391"/>
    </source>
</evidence>
<dbReference type="SUPFAM" id="SSF53271">
    <property type="entry name" value="PRTase-like"/>
    <property type="match status" value="1"/>
</dbReference>
<dbReference type="Gene3D" id="3.40.50.2020">
    <property type="match status" value="1"/>
</dbReference>
<keyword evidence="7 11" id="KW-0328">Glycosyltransferase</keyword>
<dbReference type="NCBIfam" id="NF002636">
    <property type="entry name" value="PRK02304.1-5"/>
    <property type="match status" value="1"/>
</dbReference>
<dbReference type="GO" id="GO:0002055">
    <property type="term" value="F:adenine binding"/>
    <property type="evidence" value="ECO:0007669"/>
    <property type="project" value="TreeGrafter"/>
</dbReference>
<accession>A0A2W5FQF5</accession>
<comment type="pathway">
    <text evidence="3">Purine metabolism; AMP biosynthesis via salvage pathway; AMP from adenine: step 1/1.</text>
</comment>
<dbReference type="EMBL" id="QFOT01000040">
    <property type="protein sequence ID" value="PZP56040.1"/>
    <property type="molecule type" value="Genomic_DNA"/>
</dbReference>
<evidence type="ECO:0000259" key="10">
    <source>
        <dbReference type="Pfam" id="PF00156"/>
    </source>
</evidence>
<evidence type="ECO:0000256" key="7">
    <source>
        <dbReference type="ARBA" id="ARBA00022676"/>
    </source>
</evidence>